<evidence type="ECO:0000313" key="3">
    <source>
        <dbReference type="Proteomes" id="UP001140949"/>
    </source>
</evidence>
<feature type="region of interest" description="Disordered" evidence="1">
    <location>
        <begin position="1"/>
        <end position="27"/>
    </location>
</feature>
<comment type="caution">
    <text evidence="2">The sequence shown here is derived from an EMBL/GenBank/DDBJ whole genome shotgun (WGS) entry which is preliminary data.</text>
</comment>
<proteinExistence type="predicted"/>
<sequence length="107" mass="12741">MHGRATVEKVYPRKRNQSPERGSAERSRRWRASMELEVVVGRKWSVSVERREETGAGRGEEVRQELYRGGVAPVAAPGRGHVRHREVRSWPRRTKQARWRHCWWCRR</sequence>
<keyword evidence="3" id="KW-1185">Reference proteome</keyword>
<reference evidence="2" key="2">
    <citation type="submission" date="2023-04" db="EMBL/GenBank/DDBJ databases">
        <authorList>
            <person name="Bruccoleri R.E."/>
            <person name="Oakeley E.J."/>
            <person name="Faust A.-M."/>
            <person name="Dessus-Babus S."/>
            <person name="Altorfer M."/>
            <person name="Burckhardt D."/>
            <person name="Oertli M."/>
            <person name="Naumann U."/>
            <person name="Petersen F."/>
            <person name="Wong J."/>
        </authorList>
    </citation>
    <scope>NUCLEOTIDE SEQUENCE</scope>
    <source>
        <strain evidence="2">GSM-AAB239-AS_SAM_17_03QT</strain>
        <tissue evidence="2">Leaf</tissue>
    </source>
</reference>
<dbReference type="AlphaFoldDB" id="A0AAX6ET65"/>
<gene>
    <name evidence="2" type="ORF">M6B38_173440</name>
</gene>
<organism evidence="2 3">
    <name type="scientific">Iris pallida</name>
    <name type="common">Sweet iris</name>
    <dbReference type="NCBI Taxonomy" id="29817"/>
    <lineage>
        <taxon>Eukaryota</taxon>
        <taxon>Viridiplantae</taxon>
        <taxon>Streptophyta</taxon>
        <taxon>Embryophyta</taxon>
        <taxon>Tracheophyta</taxon>
        <taxon>Spermatophyta</taxon>
        <taxon>Magnoliopsida</taxon>
        <taxon>Liliopsida</taxon>
        <taxon>Asparagales</taxon>
        <taxon>Iridaceae</taxon>
        <taxon>Iridoideae</taxon>
        <taxon>Irideae</taxon>
        <taxon>Iris</taxon>
    </lineage>
</organism>
<protein>
    <submittedName>
        <fullName evidence="2">Formin-like protein 1</fullName>
    </submittedName>
</protein>
<name>A0AAX6ET65_IRIPA</name>
<evidence type="ECO:0000256" key="1">
    <source>
        <dbReference type="SAM" id="MobiDB-lite"/>
    </source>
</evidence>
<dbReference type="EMBL" id="JANAVB010034218">
    <property type="protein sequence ID" value="KAJ6807101.1"/>
    <property type="molecule type" value="Genomic_DNA"/>
</dbReference>
<reference evidence="2" key="1">
    <citation type="journal article" date="2023" name="GigaByte">
        <title>Genome assembly of the bearded iris, Iris pallida Lam.</title>
        <authorList>
            <person name="Bruccoleri R.E."/>
            <person name="Oakeley E.J."/>
            <person name="Faust A.M.E."/>
            <person name="Altorfer M."/>
            <person name="Dessus-Babus S."/>
            <person name="Burckhardt D."/>
            <person name="Oertli M."/>
            <person name="Naumann U."/>
            <person name="Petersen F."/>
            <person name="Wong J."/>
        </authorList>
    </citation>
    <scope>NUCLEOTIDE SEQUENCE</scope>
    <source>
        <strain evidence="2">GSM-AAB239-AS_SAM_17_03QT</strain>
    </source>
</reference>
<feature type="compositionally biased region" description="Basic and acidic residues" evidence="1">
    <location>
        <begin position="1"/>
        <end position="11"/>
    </location>
</feature>
<accession>A0AAX6ET65</accession>
<dbReference type="Proteomes" id="UP001140949">
    <property type="component" value="Unassembled WGS sequence"/>
</dbReference>
<evidence type="ECO:0000313" key="2">
    <source>
        <dbReference type="EMBL" id="KAJ6807101.1"/>
    </source>
</evidence>